<accession>A0A3E2THN0</accession>
<dbReference type="Pfam" id="PF01177">
    <property type="entry name" value="Asp_Glu_race"/>
    <property type="match status" value="1"/>
</dbReference>
<dbReference type="Proteomes" id="UP000261011">
    <property type="component" value="Unassembled WGS sequence"/>
</dbReference>
<keyword evidence="9" id="KW-1185">Reference proteome</keyword>
<evidence type="ECO:0000256" key="5">
    <source>
        <dbReference type="ARBA" id="ARBA00023235"/>
    </source>
</evidence>
<feature type="binding site" evidence="7">
    <location>
        <begin position="179"/>
        <end position="180"/>
    </location>
    <ligand>
        <name>substrate</name>
    </ligand>
</feature>
<sequence length="249" mass="28346">MTNIGVFDTGLGGLSVLSELIKKKNANYFYLGDSKRAPYGSRDEAEIIKFADEIVNFLEEYDIDEYVIACNTISVIATDYLSEKYKKKFYPIPIYGIKQASKYSGDFMVLGTEATVNSHYYKHYLETPGKSKVYEVAARNLVPLIEEGIIEGKEIDDNLKKYLSIANEKKIPNLILACTHYPIIKEAIKKNLTYNANIINPATCLASEVNFYETEKNNIDIFFTEINDSTKIIIDKFIDTDYSLKLKEI</sequence>
<evidence type="ECO:0000256" key="6">
    <source>
        <dbReference type="ARBA" id="ARBA00023316"/>
    </source>
</evidence>
<feature type="active site" description="Proton donor/acceptor" evidence="7">
    <location>
        <position position="70"/>
    </location>
</feature>
<dbReference type="PANTHER" id="PTHR21198">
    <property type="entry name" value="GLUTAMATE RACEMASE"/>
    <property type="match status" value="1"/>
</dbReference>
<evidence type="ECO:0000256" key="1">
    <source>
        <dbReference type="ARBA" id="ARBA00001602"/>
    </source>
</evidence>
<dbReference type="GO" id="GO:0009252">
    <property type="term" value="P:peptidoglycan biosynthetic process"/>
    <property type="evidence" value="ECO:0007669"/>
    <property type="project" value="UniProtKB-UniRule"/>
</dbReference>
<comment type="similarity">
    <text evidence="7">Belongs to the aspartate/glutamate racemases family.</text>
</comment>
<dbReference type="SUPFAM" id="SSF53681">
    <property type="entry name" value="Aspartate/glutamate racemase"/>
    <property type="match status" value="2"/>
</dbReference>
<keyword evidence="6 7" id="KW-0961">Cell wall biogenesis/degradation</keyword>
<comment type="function">
    <text evidence="7">Provides the (R)-glutamate required for cell wall biosynthesis.</text>
</comment>
<evidence type="ECO:0000313" key="9">
    <source>
        <dbReference type="Proteomes" id="UP000261011"/>
    </source>
</evidence>
<dbReference type="GO" id="GO:0071555">
    <property type="term" value="P:cell wall organization"/>
    <property type="evidence" value="ECO:0007669"/>
    <property type="project" value="UniProtKB-KW"/>
</dbReference>
<reference evidence="8 9" key="1">
    <citation type="submission" date="2018-08" db="EMBL/GenBank/DDBJ databases">
        <title>A genome reference for cultivated species of the human gut microbiota.</title>
        <authorList>
            <person name="Zou Y."/>
            <person name="Xue W."/>
            <person name="Luo G."/>
        </authorList>
    </citation>
    <scope>NUCLEOTIDE SEQUENCE [LARGE SCALE GENOMIC DNA]</scope>
    <source>
        <strain evidence="8 9">OF01-3</strain>
    </source>
</reference>
<dbReference type="InterPro" id="IPR001920">
    <property type="entry name" value="Asp/Glu_race"/>
</dbReference>
<dbReference type="NCBIfam" id="TIGR00067">
    <property type="entry name" value="glut_race"/>
    <property type="match status" value="1"/>
</dbReference>
<dbReference type="EC" id="5.1.1.3" evidence="2 7"/>
<keyword evidence="5 7" id="KW-0413">Isomerase</keyword>
<dbReference type="PROSITE" id="PS00924">
    <property type="entry name" value="ASP_GLU_RACEMASE_2"/>
    <property type="match status" value="1"/>
</dbReference>
<dbReference type="GO" id="GO:0008360">
    <property type="term" value="P:regulation of cell shape"/>
    <property type="evidence" value="ECO:0007669"/>
    <property type="project" value="UniProtKB-KW"/>
</dbReference>
<protein>
    <recommendedName>
        <fullName evidence="2 7">Glutamate racemase</fullName>
        <ecNumber evidence="2 7">5.1.1.3</ecNumber>
    </recommendedName>
</protein>
<feature type="binding site" evidence="7">
    <location>
        <begin position="39"/>
        <end position="40"/>
    </location>
    <ligand>
        <name>substrate</name>
    </ligand>
</feature>
<feature type="active site" description="Proton donor/acceptor" evidence="7">
    <location>
        <position position="178"/>
    </location>
</feature>
<dbReference type="PANTHER" id="PTHR21198:SF2">
    <property type="entry name" value="GLUTAMATE RACEMASE"/>
    <property type="match status" value="1"/>
</dbReference>
<dbReference type="HAMAP" id="MF_00258">
    <property type="entry name" value="Glu_racemase"/>
    <property type="match status" value="1"/>
</dbReference>
<proteinExistence type="inferred from homology"/>
<dbReference type="InterPro" id="IPR015942">
    <property type="entry name" value="Asp/Glu/hydantoin_racemase"/>
</dbReference>
<dbReference type="RefSeq" id="WP_117522098.1">
    <property type="nucleotide sequence ID" value="NZ_JBHWMK010000026.1"/>
</dbReference>
<dbReference type="UniPathway" id="UPA00219"/>
<comment type="caution">
    <text evidence="7">Lacks conserved residue(s) required for the propagation of feature annotation.</text>
</comment>
<organism evidence="8 9">
    <name type="scientific">Anaerococcus nagyae</name>
    <dbReference type="NCBI Taxonomy" id="1755241"/>
    <lineage>
        <taxon>Bacteria</taxon>
        <taxon>Bacillati</taxon>
        <taxon>Bacillota</taxon>
        <taxon>Tissierellia</taxon>
        <taxon>Tissierellales</taxon>
        <taxon>Peptoniphilaceae</taxon>
        <taxon>Anaerococcus</taxon>
    </lineage>
</organism>
<keyword evidence="4 7" id="KW-0573">Peptidoglycan synthesis</keyword>
<dbReference type="EMBL" id="QVEU01000007">
    <property type="protein sequence ID" value="RGB75122.1"/>
    <property type="molecule type" value="Genomic_DNA"/>
</dbReference>
<dbReference type="InterPro" id="IPR033134">
    <property type="entry name" value="Asp/Glu_racemase_AS_2"/>
</dbReference>
<comment type="pathway">
    <text evidence="7">Cell wall biogenesis; peptidoglycan biosynthesis.</text>
</comment>
<dbReference type="AlphaFoldDB" id="A0A3E2THN0"/>
<dbReference type="OrthoDB" id="9801055at2"/>
<name>A0A3E2THN0_9FIRM</name>
<evidence type="ECO:0000313" key="8">
    <source>
        <dbReference type="EMBL" id="RGB75122.1"/>
    </source>
</evidence>
<evidence type="ECO:0000256" key="2">
    <source>
        <dbReference type="ARBA" id="ARBA00013090"/>
    </source>
</evidence>
<comment type="caution">
    <text evidence="8">The sequence shown here is derived from an EMBL/GenBank/DDBJ whole genome shotgun (WGS) entry which is preliminary data.</text>
</comment>
<dbReference type="Gene3D" id="3.40.50.1860">
    <property type="match status" value="2"/>
</dbReference>
<gene>
    <name evidence="7 8" type="primary">murI</name>
    <name evidence="8" type="ORF">DXA39_07505</name>
</gene>
<evidence type="ECO:0000256" key="7">
    <source>
        <dbReference type="HAMAP-Rule" id="MF_00258"/>
    </source>
</evidence>
<comment type="catalytic activity">
    <reaction evidence="1 7">
        <text>L-glutamate = D-glutamate</text>
        <dbReference type="Rhea" id="RHEA:12813"/>
        <dbReference type="ChEBI" id="CHEBI:29985"/>
        <dbReference type="ChEBI" id="CHEBI:29986"/>
        <dbReference type="EC" id="5.1.1.3"/>
    </reaction>
</comment>
<feature type="binding site" evidence="7">
    <location>
        <begin position="71"/>
        <end position="72"/>
    </location>
    <ligand>
        <name>substrate</name>
    </ligand>
</feature>
<evidence type="ECO:0000256" key="4">
    <source>
        <dbReference type="ARBA" id="ARBA00022984"/>
    </source>
</evidence>
<dbReference type="GO" id="GO:0008881">
    <property type="term" value="F:glutamate racemase activity"/>
    <property type="evidence" value="ECO:0007669"/>
    <property type="project" value="UniProtKB-UniRule"/>
</dbReference>
<evidence type="ECO:0000256" key="3">
    <source>
        <dbReference type="ARBA" id="ARBA00022960"/>
    </source>
</evidence>
<dbReference type="InterPro" id="IPR004391">
    <property type="entry name" value="Glu_race"/>
</dbReference>
<keyword evidence="3 7" id="KW-0133">Cell shape</keyword>